<sequence>MMPRLFAPFVVTIVFCLGYAITVGAYNVAVFPVLDLTKDSNGVNFEITNGLFHGIGSLGVDLVPEKSIISFMARHRIRVLGRLTTQDIRRCREELGTDLILMATLCEYGQGANGVSIGMVLQLVRTADAKVIWSMVRDLTEQDFTHILGISESGGLGDLAERLIGEIVKNWPREIDVTAEEEEAIEFEAARIFPRYVRPGHMVTCSIKPRERSMEEKLPTMRIKVDGRQVLPLEEDKDFPGVFKAMWKAPNHDGRYTVVLVSRWPSGYQERKLIGSYYVDSKPPILELTFKNVILEDIPTFNERLVVIPKMKEPEPTRFWRFSVVSEATNATILDYDGAGQLPKRLYWHARNSDGSAVDDGIYIVTLRVWDRAGNVAVAKKRVRVRRMPPEVEIQLKKKQDDIMMSLIEKKGLPIAFWWVRVSFANGKIVAEDDGDKLPVEIRLAP</sequence>
<evidence type="ECO:0008006" key="2">
    <source>
        <dbReference type="Google" id="ProtNLM"/>
    </source>
</evidence>
<dbReference type="EMBL" id="DRND01000389">
    <property type="protein sequence ID" value="HFC47200.1"/>
    <property type="molecule type" value="Genomic_DNA"/>
</dbReference>
<organism evidence="1">
    <name type="scientific">Dissulfuribacter thermophilus</name>
    <dbReference type="NCBI Taxonomy" id="1156395"/>
    <lineage>
        <taxon>Bacteria</taxon>
        <taxon>Pseudomonadati</taxon>
        <taxon>Thermodesulfobacteriota</taxon>
        <taxon>Dissulfuribacteria</taxon>
        <taxon>Dissulfuribacterales</taxon>
        <taxon>Dissulfuribacteraceae</taxon>
        <taxon>Dissulfuribacter</taxon>
    </lineage>
</organism>
<dbReference type="Proteomes" id="UP000885797">
    <property type="component" value="Unassembled WGS sequence"/>
</dbReference>
<protein>
    <recommendedName>
        <fullName evidence="2">FlgD Ig-like domain-containing protein</fullName>
    </recommendedName>
</protein>
<dbReference type="AlphaFoldDB" id="A0A7V2WTF1"/>
<feature type="non-terminal residue" evidence="1">
    <location>
        <position position="446"/>
    </location>
</feature>
<gene>
    <name evidence="1" type="ORF">ENJ63_04885</name>
</gene>
<evidence type="ECO:0000313" key="1">
    <source>
        <dbReference type="EMBL" id="HFC47200.1"/>
    </source>
</evidence>
<name>A0A7V2WTF1_9BACT</name>
<accession>A0A7V2WTF1</accession>
<proteinExistence type="predicted"/>
<dbReference type="Gene3D" id="3.40.50.10610">
    <property type="entry name" value="ABC-type transport auxiliary lipoprotein component"/>
    <property type="match status" value="1"/>
</dbReference>
<comment type="caution">
    <text evidence="1">The sequence shown here is derived from an EMBL/GenBank/DDBJ whole genome shotgun (WGS) entry which is preliminary data.</text>
</comment>
<reference evidence="1" key="1">
    <citation type="journal article" date="2020" name="mSystems">
        <title>Genome- and Community-Level Interaction Insights into Carbon Utilization and Element Cycling Functions of Hydrothermarchaeota in Hydrothermal Sediment.</title>
        <authorList>
            <person name="Zhou Z."/>
            <person name="Liu Y."/>
            <person name="Xu W."/>
            <person name="Pan J."/>
            <person name="Luo Z.H."/>
            <person name="Li M."/>
        </authorList>
    </citation>
    <scope>NUCLEOTIDE SEQUENCE [LARGE SCALE GENOMIC DNA]</scope>
    <source>
        <strain evidence="1">HyVt-503</strain>
    </source>
</reference>